<dbReference type="EMBL" id="JBHUIO010000002">
    <property type="protein sequence ID" value="MFD2169003.1"/>
    <property type="molecule type" value="Genomic_DNA"/>
</dbReference>
<feature type="transmembrane region" description="Helical" evidence="2">
    <location>
        <begin position="93"/>
        <end position="111"/>
    </location>
</feature>
<evidence type="ECO:0000256" key="2">
    <source>
        <dbReference type="SAM" id="Phobius"/>
    </source>
</evidence>
<feature type="region of interest" description="Disordered" evidence="1">
    <location>
        <begin position="122"/>
        <end position="174"/>
    </location>
</feature>
<proteinExistence type="predicted"/>
<evidence type="ECO:0000256" key="1">
    <source>
        <dbReference type="SAM" id="MobiDB-lite"/>
    </source>
</evidence>
<keyword evidence="2" id="KW-0472">Membrane</keyword>
<feature type="compositionally biased region" description="Basic residues" evidence="1">
    <location>
        <begin position="162"/>
        <end position="174"/>
    </location>
</feature>
<evidence type="ECO:0008006" key="5">
    <source>
        <dbReference type="Google" id="ProtNLM"/>
    </source>
</evidence>
<dbReference type="Proteomes" id="UP001597343">
    <property type="component" value="Unassembled WGS sequence"/>
</dbReference>
<feature type="transmembrane region" description="Helical" evidence="2">
    <location>
        <begin position="28"/>
        <end position="46"/>
    </location>
</feature>
<protein>
    <recommendedName>
        <fullName evidence="5">MFS transporter</fullName>
    </recommendedName>
</protein>
<keyword evidence="4" id="KW-1185">Reference proteome</keyword>
<dbReference type="RefSeq" id="WP_386044056.1">
    <property type="nucleotide sequence ID" value="NZ_JBHUIO010000002.1"/>
</dbReference>
<sequence length="174" mass="19485">MNYRFLLITSGVLGLLSGLLPAFLGDQYLFTTLPIAMMFASFFIVPRVKERKLASAILVTLATALIALISFFIYQYATLDAEIATANLKTALLNLPLLVLIISIAGSWVFVKTHEWTERKRAQMEAKVQQKQGEKKGDKGDKGGRATNVRRGRANKAYVPHATKKHYRNTKKKK</sequence>
<feature type="transmembrane region" description="Helical" evidence="2">
    <location>
        <begin position="53"/>
        <end position="73"/>
    </location>
</feature>
<keyword evidence="2" id="KW-1133">Transmembrane helix</keyword>
<comment type="caution">
    <text evidence="3">The sequence shown here is derived from an EMBL/GenBank/DDBJ whole genome shotgun (WGS) entry which is preliminary data.</text>
</comment>
<gene>
    <name evidence="3" type="ORF">ACFSOY_03085</name>
</gene>
<name>A0ABW4ZU94_9BACL</name>
<evidence type="ECO:0000313" key="4">
    <source>
        <dbReference type="Proteomes" id="UP001597343"/>
    </source>
</evidence>
<accession>A0ABW4ZU94</accession>
<evidence type="ECO:0000313" key="3">
    <source>
        <dbReference type="EMBL" id="MFD2169003.1"/>
    </source>
</evidence>
<reference evidence="4" key="1">
    <citation type="journal article" date="2019" name="Int. J. Syst. Evol. Microbiol.">
        <title>The Global Catalogue of Microorganisms (GCM) 10K type strain sequencing project: providing services to taxonomists for standard genome sequencing and annotation.</title>
        <authorList>
            <consortium name="The Broad Institute Genomics Platform"/>
            <consortium name="The Broad Institute Genome Sequencing Center for Infectious Disease"/>
            <person name="Wu L."/>
            <person name="Ma J."/>
        </authorList>
    </citation>
    <scope>NUCLEOTIDE SEQUENCE [LARGE SCALE GENOMIC DNA]</scope>
    <source>
        <strain evidence="4">CGMCC 1.13574</strain>
    </source>
</reference>
<feature type="compositionally biased region" description="Basic and acidic residues" evidence="1">
    <location>
        <begin position="132"/>
        <end position="144"/>
    </location>
</feature>
<organism evidence="3 4">
    <name type="scientific">Tumebacillus lipolyticus</name>
    <dbReference type="NCBI Taxonomy" id="1280370"/>
    <lineage>
        <taxon>Bacteria</taxon>
        <taxon>Bacillati</taxon>
        <taxon>Bacillota</taxon>
        <taxon>Bacilli</taxon>
        <taxon>Bacillales</taxon>
        <taxon>Alicyclobacillaceae</taxon>
        <taxon>Tumebacillus</taxon>
    </lineage>
</organism>
<keyword evidence="2" id="KW-0812">Transmembrane</keyword>